<keyword evidence="8" id="KW-0472">Membrane</keyword>
<dbReference type="InterPro" id="IPR023175">
    <property type="entry name" value="Vta1/CALS_N_sf"/>
</dbReference>
<feature type="compositionally biased region" description="Low complexity" evidence="9">
    <location>
        <begin position="199"/>
        <end position="219"/>
    </location>
</feature>
<dbReference type="Gene3D" id="1.20.5.420">
    <property type="entry name" value="Immunoglobulin FC, subunit C"/>
    <property type="match status" value="1"/>
</dbReference>
<evidence type="ECO:0000259" key="11">
    <source>
        <dbReference type="Pfam" id="PF18097"/>
    </source>
</evidence>
<keyword evidence="7" id="KW-0653">Protein transport</keyword>
<accession>A0AAD5UY16</accession>
<feature type="domain" description="Vta1/callose synthase N-terminal" evidence="10">
    <location>
        <begin position="18"/>
        <end position="162"/>
    </location>
</feature>
<comment type="similarity">
    <text evidence="3">Belongs to the VTA1 family.</text>
</comment>
<dbReference type="Pfam" id="PF04652">
    <property type="entry name" value="Vta1"/>
    <property type="match status" value="1"/>
</dbReference>
<evidence type="ECO:0000256" key="5">
    <source>
        <dbReference type="ARBA" id="ARBA00022490"/>
    </source>
</evidence>
<evidence type="ECO:0000256" key="2">
    <source>
        <dbReference type="ARBA" id="ARBA00004496"/>
    </source>
</evidence>
<keyword evidence="13" id="KW-1185">Reference proteome</keyword>
<evidence type="ECO:0008006" key="14">
    <source>
        <dbReference type="Google" id="ProtNLM"/>
    </source>
</evidence>
<dbReference type="Gene3D" id="1.25.40.270">
    <property type="entry name" value="Vacuolar protein sorting-associated protein vta1"/>
    <property type="match status" value="1"/>
</dbReference>
<dbReference type="Pfam" id="PF18097">
    <property type="entry name" value="Vta1_C"/>
    <property type="match status" value="1"/>
</dbReference>
<evidence type="ECO:0000256" key="6">
    <source>
        <dbReference type="ARBA" id="ARBA00022753"/>
    </source>
</evidence>
<dbReference type="Proteomes" id="UP001212997">
    <property type="component" value="Unassembled WGS sequence"/>
</dbReference>
<feature type="region of interest" description="Disordered" evidence="9">
    <location>
        <begin position="162"/>
        <end position="334"/>
    </location>
</feature>
<keyword evidence="6" id="KW-0967">Endosome</keyword>
<feature type="compositionally biased region" description="Polar residues" evidence="9">
    <location>
        <begin position="316"/>
        <end position="334"/>
    </location>
</feature>
<dbReference type="InterPro" id="IPR041212">
    <property type="entry name" value="Vta1_C"/>
</dbReference>
<reference evidence="12" key="1">
    <citation type="submission" date="2022-07" db="EMBL/GenBank/DDBJ databases">
        <title>Genome Sequence of Physisporinus lineatus.</title>
        <authorList>
            <person name="Buettner E."/>
        </authorList>
    </citation>
    <scope>NUCLEOTIDE SEQUENCE</scope>
    <source>
        <strain evidence="12">VT162</strain>
    </source>
</reference>
<dbReference type="GO" id="GO:0005771">
    <property type="term" value="C:multivesicular body"/>
    <property type="evidence" value="ECO:0007669"/>
    <property type="project" value="TreeGrafter"/>
</dbReference>
<evidence type="ECO:0000259" key="10">
    <source>
        <dbReference type="Pfam" id="PF04652"/>
    </source>
</evidence>
<evidence type="ECO:0000256" key="7">
    <source>
        <dbReference type="ARBA" id="ARBA00022927"/>
    </source>
</evidence>
<dbReference type="GO" id="GO:0032511">
    <property type="term" value="P:late endosome to vacuole transport via multivesicular body sorting pathway"/>
    <property type="evidence" value="ECO:0007669"/>
    <property type="project" value="InterPro"/>
</dbReference>
<evidence type="ECO:0000256" key="8">
    <source>
        <dbReference type="ARBA" id="ARBA00023136"/>
    </source>
</evidence>
<feature type="compositionally biased region" description="Polar residues" evidence="9">
    <location>
        <begin position="228"/>
        <end position="238"/>
    </location>
</feature>
<comment type="caution">
    <text evidence="12">The sequence shown here is derived from an EMBL/GenBank/DDBJ whole genome shotgun (WGS) entry which is preliminary data.</text>
</comment>
<dbReference type="InterPro" id="IPR044538">
    <property type="entry name" value="Vta1-like"/>
</dbReference>
<organism evidence="12 13">
    <name type="scientific">Meripilus lineatus</name>
    <dbReference type="NCBI Taxonomy" id="2056292"/>
    <lineage>
        <taxon>Eukaryota</taxon>
        <taxon>Fungi</taxon>
        <taxon>Dikarya</taxon>
        <taxon>Basidiomycota</taxon>
        <taxon>Agaricomycotina</taxon>
        <taxon>Agaricomycetes</taxon>
        <taxon>Polyporales</taxon>
        <taxon>Meripilaceae</taxon>
        <taxon>Meripilus</taxon>
    </lineage>
</organism>
<dbReference type="AlphaFoldDB" id="A0AAD5UY16"/>
<keyword evidence="4" id="KW-0813">Transport</keyword>
<dbReference type="InterPro" id="IPR039431">
    <property type="entry name" value="Vta1/CALS_N"/>
</dbReference>
<evidence type="ECO:0000313" key="12">
    <source>
        <dbReference type="EMBL" id="KAJ3480723.1"/>
    </source>
</evidence>
<protein>
    <recommendedName>
        <fullName evidence="14">DUF605-domain-containing protein</fullName>
    </recommendedName>
</protein>
<dbReference type="PANTHER" id="PTHR46009:SF1">
    <property type="entry name" value="VACUOLAR PROTEIN SORTING-ASSOCIATED PROTEIN VTA1 HOMOLOG"/>
    <property type="match status" value="1"/>
</dbReference>
<gene>
    <name evidence="12" type="ORF">NLI96_g8146</name>
</gene>
<evidence type="ECO:0000313" key="13">
    <source>
        <dbReference type="Proteomes" id="UP001212997"/>
    </source>
</evidence>
<name>A0AAD5UY16_9APHY</name>
<sequence length="483" mass="51082">MPPSILNLPPLPPELKTMSPYLQRAEELKTKDPIMAYWCAYHAAQVGIGLKVKDPGARSLLFELLSILERMKKEIGPNDAIDDENASSAFVENFALKVFTSADNEDRRGDATRATAKKFLAAANFLETLSVFDSSSSESSSNAEKIRYAKWKAADIAKAFREGRKPTPGPAGGTDPPQSSDAVSQELPPSIEQPPGTPPTVSSGPQWDTASSPPTITRVSPPPPQLGSLPTSPFSHSPTDAMAGSSHLFPTGFVDPKNGAPSPGAWSTAATPGSPAVFHFDEDQMSTTPTGAWTGDQPGEIVSPGPISPSDDAGVSLNSPDGSKQVRFSPSVTGGLSVHQPLDGISAEDPFDVSVVVNPPLSPRDDTLFSPPTQNPMIGYNPPLIQNAPLLRSVPDIGPTAAIAPARSNPSHFSSSNTIPTHPHSMVTMSEASTITPVPPVELTPQVIARIQKHCKFAISALDYEDAAQARKELREALRMLGG</sequence>
<feature type="domain" description="Vta1 C-terminal" evidence="11">
    <location>
        <begin position="445"/>
        <end position="482"/>
    </location>
</feature>
<evidence type="ECO:0000256" key="3">
    <source>
        <dbReference type="ARBA" id="ARBA00007895"/>
    </source>
</evidence>
<dbReference type="EMBL" id="JANAWD010000359">
    <property type="protein sequence ID" value="KAJ3480723.1"/>
    <property type="molecule type" value="Genomic_DNA"/>
</dbReference>
<evidence type="ECO:0000256" key="4">
    <source>
        <dbReference type="ARBA" id="ARBA00022448"/>
    </source>
</evidence>
<evidence type="ECO:0000256" key="9">
    <source>
        <dbReference type="SAM" id="MobiDB-lite"/>
    </source>
</evidence>
<proteinExistence type="inferred from homology"/>
<keyword evidence="5" id="KW-0963">Cytoplasm</keyword>
<dbReference type="GO" id="GO:0015031">
    <property type="term" value="P:protein transport"/>
    <property type="evidence" value="ECO:0007669"/>
    <property type="project" value="UniProtKB-KW"/>
</dbReference>
<dbReference type="PANTHER" id="PTHR46009">
    <property type="entry name" value="VACUOLAR PROTEIN SORTING-ASSOCIATED PROTEIN VTA1 HOMOLOG"/>
    <property type="match status" value="1"/>
</dbReference>
<dbReference type="GO" id="GO:0010008">
    <property type="term" value="C:endosome membrane"/>
    <property type="evidence" value="ECO:0007669"/>
    <property type="project" value="UniProtKB-SubCell"/>
</dbReference>
<comment type="subcellular location">
    <subcellularLocation>
        <location evidence="2">Cytoplasm</location>
    </subcellularLocation>
    <subcellularLocation>
        <location evidence="1">Endosome membrane</location>
        <topology evidence="1">Peripheral membrane protein</topology>
    </subcellularLocation>
</comment>
<evidence type="ECO:0000256" key="1">
    <source>
        <dbReference type="ARBA" id="ARBA00004481"/>
    </source>
</evidence>